<dbReference type="OrthoDB" id="5763664at2"/>
<evidence type="ECO:0000313" key="1">
    <source>
        <dbReference type="EMBL" id="QEW29179.1"/>
    </source>
</evidence>
<dbReference type="AlphaFoldDB" id="A0A5P3AIJ9"/>
<gene>
    <name evidence="1" type="ORF">RIdsm_05021</name>
</gene>
<reference evidence="1 2" key="1">
    <citation type="submission" date="2018-08" db="EMBL/GenBank/DDBJ databases">
        <title>Genetic Globetrotter - A new plasmid hitch-hiking vast phylogenetic and geographic distances.</title>
        <authorList>
            <person name="Vollmers J."/>
            <person name="Petersen J."/>
        </authorList>
    </citation>
    <scope>NUCLEOTIDE SEQUENCE [LARGE SCALE GENOMIC DNA]</scope>
    <source>
        <strain evidence="1 2">DSM 26383</strain>
    </source>
</reference>
<evidence type="ECO:0008006" key="3">
    <source>
        <dbReference type="Google" id="ProtNLM"/>
    </source>
</evidence>
<dbReference type="EMBL" id="CP031598">
    <property type="protein sequence ID" value="QEW29179.1"/>
    <property type="molecule type" value="Genomic_DNA"/>
</dbReference>
<evidence type="ECO:0000313" key="2">
    <source>
        <dbReference type="Proteomes" id="UP000325785"/>
    </source>
</evidence>
<dbReference type="KEGG" id="rid:RIdsm_05021"/>
<name>A0A5P3AIJ9_9RHOB</name>
<protein>
    <recommendedName>
        <fullName evidence="3">DUF4276 domain-containing protein</fullName>
    </recommendedName>
</protein>
<dbReference type="Proteomes" id="UP000325785">
    <property type="component" value="Chromosome"/>
</dbReference>
<accession>A0A5P3AIJ9</accession>
<proteinExistence type="predicted"/>
<organism evidence="1 2">
    <name type="scientific">Roseovarius indicus</name>
    <dbReference type="NCBI Taxonomy" id="540747"/>
    <lineage>
        <taxon>Bacteria</taxon>
        <taxon>Pseudomonadati</taxon>
        <taxon>Pseudomonadota</taxon>
        <taxon>Alphaproteobacteria</taxon>
        <taxon>Rhodobacterales</taxon>
        <taxon>Roseobacteraceae</taxon>
        <taxon>Roseovarius</taxon>
    </lineage>
</organism>
<sequence>MYLCSEDELGRAILKRLLADILGEYEPLEIGARQGGIGHIAKRLSEFHQLARYEYVFVLVDLDRCNCEVELRQDMFSSARISEPINECFVFSIAKREAESWLLADVDGLASYLRIDPRLINRNAEDSVLDPKEYLLQISQRSRNRPVKQALLPESGSKSKVGLGYNRVLTNFVKEHWNHEAAAERNATLSRIRRKLVGIVE</sequence>